<feature type="chain" id="PRO_5034473053" description="MARVEL domain-containing protein" evidence="2">
    <location>
        <begin position="33"/>
        <end position="156"/>
    </location>
</feature>
<feature type="transmembrane region" description="Helical" evidence="1">
    <location>
        <begin position="123"/>
        <end position="141"/>
    </location>
</feature>
<keyword evidence="1" id="KW-1133">Transmembrane helix</keyword>
<evidence type="ECO:0008006" key="5">
    <source>
        <dbReference type="Google" id="ProtNLM"/>
    </source>
</evidence>
<feature type="transmembrane region" description="Helical" evidence="1">
    <location>
        <begin position="50"/>
        <end position="72"/>
    </location>
</feature>
<reference evidence="3 4" key="1">
    <citation type="journal article" date="2018" name="PLoS Genet.">
        <title>Repeat elements organise 3D genome structure and mediate transcription in the filamentous fungus Epichloe festucae.</title>
        <authorList>
            <person name="Winter D.J."/>
            <person name="Ganley A.R.D."/>
            <person name="Young C.A."/>
            <person name="Liachko I."/>
            <person name="Schardl C.L."/>
            <person name="Dupont P.Y."/>
            <person name="Berry D."/>
            <person name="Ram A."/>
            <person name="Scott B."/>
            <person name="Cox M.P."/>
        </authorList>
    </citation>
    <scope>NUCLEOTIDE SEQUENCE [LARGE SCALE GENOMIC DNA]</scope>
    <source>
        <strain evidence="3 4">Fl1</strain>
    </source>
</reference>
<keyword evidence="2" id="KW-0732">Signal</keyword>
<accession>A0A7S9KK39</accession>
<dbReference type="AlphaFoldDB" id="A0A7S9KK39"/>
<dbReference type="EMBL" id="CP031385">
    <property type="protein sequence ID" value="QPG93546.1"/>
    <property type="molecule type" value="Genomic_DNA"/>
</dbReference>
<keyword evidence="1" id="KW-0472">Membrane</keyword>
<feature type="transmembrane region" description="Helical" evidence="1">
    <location>
        <begin position="84"/>
        <end position="103"/>
    </location>
</feature>
<dbReference type="PANTHER" id="PTHR42083">
    <property type="entry name" value="MARVEL DOMAIN-CONTAINING PROTEIN"/>
    <property type="match status" value="1"/>
</dbReference>
<keyword evidence="1" id="KW-0812">Transmembrane</keyword>
<dbReference type="PANTHER" id="PTHR42083:SF1">
    <property type="entry name" value="MARVEL DOMAIN-CONTAINING PROTEIN"/>
    <property type="match status" value="1"/>
</dbReference>
<sequence length="156" mass="17257">MGFFTTSVSYFAFSALHLVCFALALAVCGLYGQDISSAQKEGKYSDSKWVYAVVVGALSAVTCAVYFVPALLRHSGVIGAAWNFVLFILWIALFGVFGSMYIHENAEGDSGIRRMKSAVWVDLTSALLWLFSAAGATIYWWRHRDHRSQFTGRAHV</sequence>
<dbReference type="OrthoDB" id="5363290at2759"/>
<gene>
    <name evidence="3" type="ORF">C2857_000615</name>
</gene>
<evidence type="ECO:0000256" key="1">
    <source>
        <dbReference type="SAM" id="Phobius"/>
    </source>
</evidence>
<evidence type="ECO:0000256" key="2">
    <source>
        <dbReference type="SAM" id="SignalP"/>
    </source>
</evidence>
<protein>
    <recommendedName>
        <fullName evidence="5">MARVEL domain-containing protein</fullName>
    </recommendedName>
</protein>
<evidence type="ECO:0000313" key="3">
    <source>
        <dbReference type="EMBL" id="QPG93546.1"/>
    </source>
</evidence>
<feature type="signal peptide" evidence="2">
    <location>
        <begin position="1"/>
        <end position="32"/>
    </location>
</feature>
<proteinExistence type="predicted"/>
<organism evidence="3 4">
    <name type="scientific">Epichloe festucae (strain Fl1)</name>
    <dbReference type="NCBI Taxonomy" id="877507"/>
    <lineage>
        <taxon>Eukaryota</taxon>
        <taxon>Fungi</taxon>
        <taxon>Dikarya</taxon>
        <taxon>Ascomycota</taxon>
        <taxon>Pezizomycotina</taxon>
        <taxon>Sordariomycetes</taxon>
        <taxon>Hypocreomycetidae</taxon>
        <taxon>Hypocreales</taxon>
        <taxon>Clavicipitaceae</taxon>
        <taxon>Epichloe</taxon>
    </lineage>
</organism>
<name>A0A7S9KK39_EPIFF</name>
<dbReference type="Proteomes" id="UP000594364">
    <property type="component" value="Chromosome 1"/>
</dbReference>
<keyword evidence="4" id="KW-1185">Reference proteome</keyword>
<evidence type="ECO:0000313" key="4">
    <source>
        <dbReference type="Proteomes" id="UP000594364"/>
    </source>
</evidence>